<keyword evidence="1" id="KW-1133">Transmembrane helix</keyword>
<reference evidence="2 3" key="1">
    <citation type="journal article" date="2024" name="Int. J. Syst. Evol. Microbiol.">
        <title>Clostridium omnivorum sp. nov., isolated from anoxic soil under the treatment of reductive soil disinfestation.</title>
        <authorList>
            <person name="Ueki A."/>
            <person name="Tonouchi A."/>
            <person name="Kaku N."/>
            <person name="Honma S."/>
            <person name="Ueki K."/>
        </authorList>
    </citation>
    <scope>NUCLEOTIDE SEQUENCE [LARGE SCALE GENOMIC DNA]</scope>
    <source>
        <strain evidence="2 3">E14</strain>
    </source>
</reference>
<proteinExistence type="predicted"/>
<dbReference type="EMBL" id="BRXR01000001">
    <property type="protein sequence ID" value="GLC30516.1"/>
    <property type="molecule type" value="Genomic_DNA"/>
</dbReference>
<evidence type="ECO:0000313" key="2">
    <source>
        <dbReference type="EMBL" id="GLC30516.1"/>
    </source>
</evidence>
<protein>
    <submittedName>
        <fullName evidence="2">ABC transporter permease</fullName>
    </submittedName>
</protein>
<sequence length="240" mass="26897">MIKLVTLEFSKLKRSKILYIVIVTNFLFFLCAAAQGLKSNYTAERLMNETLAYGTFFIIPALFSLLGSYMISREHHDDTLKSLMMIPINTNNLIAAKLIASLIIGILLCMFLFAFTLITEVAVHPSQITAMLIFIQLKSYILQGLGCFIAVLPIISLMTTIKNGNWLSVIFAELYSFTGLIAASSKYRYIYPISAVFGFSGASKAKGTEYIVCCLSLFTSVLIAWIILKLTQNYRMERDV</sequence>
<keyword evidence="1" id="KW-0472">Membrane</keyword>
<keyword evidence="3" id="KW-1185">Reference proteome</keyword>
<feature type="transmembrane region" description="Helical" evidence="1">
    <location>
        <begin position="50"/>
        <end position="72"/>
    </location>
</feature>
<dbReference type="Proteomes" id="UP001208567">
    <property type="component" value="Unassembled WGS sequence"/>
</dbReference>
<dbReference type="RefSeq" id="WP_264849781.1">
    <property type="nucleotide sequence ID" value="NZ_BRXR01000001.1"/>
</dbReference>
<feature type="transmembrane region" description="Helical" evidence="1">
    <location>
        <begin position="207"/>
        <end position="228"/>
    </location>
</feature>
<dbReference type="Pfam" id="PF12730">
    <property type="entry name" value="ABC2_membrane_4"/>
    <property type="match status" value="1"/>
</dbReference>
<gene>
    <name evidence="2" type="ORF">bsdE14_19260</name>
</gene>
<evidence type="ECO:0000313" key="3">
    <source>
        <dbReference type="Proteomes" id="UP001208567"/>
    </source>
</evidence>
<organism evidence="2 3">
    <name type="scientific">Clostridium omnivorum</name>
    <dbReference type="NCBI Taxonomy" id="1604902"/>
    <lineage>
        <taxon>Bacteria</taxon>
        <taxon>Bacillati</taxon>
        <taxon>Bacillota</taxon>
        <taxon>Clostridia</taxon>
        <taxon>Eubacteriales</taxon>
        <taxon>Clostridiaceae</taxon>
        <taxon>Clostridium</taxon>
    </lineage>
</organism>
<feature type="transmembrane region" description="Helical" evidence="1">
    <location>
        <begin position="130"/>
        <end position="154"/>
    </location>
</feature>
<comment type="caution">
    <text evidence="2">The sequence shown here is derived from an EMBL/GenBank/DDBJ whole genome shotgun (WGS) entry which is preliminary data.</text>
</comment>
<accession>A0ABQ5N5W4</accession>
<feature type="transmembrane region" description="Helical" evidence="1">
    <location>
        <begin position="93"/>
        <end position="118"/>
    </location>
</feature>
<keyword evidence="1" id="KW-0812">Transmembrane</keyword>
<evidence type="ECO:0000256" key="1">
    <source>
        <dbReference type="SAM" id="Phobius"/>
    </source>
</evidence>
<name>A0ABQ5N5W4_9CLOT</name>
<feature type="transmembrane region" description="Helical" evidence="1">
    <location>
        <begin position="166"/>
        <end position="187"/>
    </location>
</feature>
<feature type="transmembrane region" description="Helical" evidence="1">
    <location>
        <begin position="17"/>
        <end position="38"/>
    </location>
</feature>